<dbReference type="Proteomes" id="UP001201812">
    <property type="component" value="Unassembled WGS sequence"/>
</dbReference>
<accession>A0AAD4MGE2</accession>
<proteinExistence type="predicted"/>
<gene>
    <name evidence="1" type="ORF">DdX_21493</name>
</gene>
<sequence>MRKISLNAPADVQHENALVGLNSKNSQYPSIETSLHGMAPYMQRSPKPIIFSAQFSKHKEHSWASLKYFLKFLYYPAVYTKEVQMFALNQKIADDLFDAEKALFAVIHSHWYKKQSYRIWTNFANRCLGLSETYART</sequence>
<keyword evidence="2" id="KW-1185">Reference proteome</keyword>
<comment type="caution">
    <text evidence="1">The sequence shown here is derived from an EMBL/GenBank/DDBJ whole genome shotgun (WGS) entry which is preliminary data.</text>
</comment>
<organism evidence="1 2">
    <name type="scientific">Ditylenchus destructor</name>
    <dbReference type="NCBI Taxonomy" id="166010"/>
    <lineage>
        <taxon>Eukaryota</taxon>
        <taxon>Metazoa</taxon>
        <taxon>Ecdysozoa</taxon>
        <taxon>Nematoda</taxon>
        <taxon>Chromadorea</taxon>
        <taxon>Rhabditida</taxon>
        <taxon>Tylenchina</taxon>
        <taxon>Tylenchomorpha</taxon>
        <taxon>Sphaerularioidea</taxon>
        <taxon>Anguinidae</taxon>
        <taxon>Anguininae</taxon>
        <taxon>Ditylenchus</taxon>
    </lineage>
</organism>
<name>A0AAD4MGE2_9BILA</name>
<evidence type="ECO:0000313" key="1">
    <source>
        <dbReference type="EMBL" id="KAI1692012.1"/>
    </source>
</evidence>
<dbReference type="AlphaFoldDB" id="A0AAD4MGE2"/>
<reference evidence="1" key="1">
    <citation type="submission" date="2022-01" db="EMBL/GenBank/DDBJ databases">
        <title>Genome Sequence Resource for Two Populations of Ditylenchus destructor, the Migratory Endoparasitic Phytonematode.</title>
        <authorList>
            <person name="Zhang H."/>
            <person name="Lin R."/>
            <person name="Xie B."/>
        </authorList>
    </citation>
    <scope>NUCLEOTIDE SEQUENCE</scope>
    <source>
        <strain evidence="1">BazhouSP</strain>
    </source>
</reference>
<protein>
    <submittedName>
        <fullName evidence="1">Uncharacterized protein</fullName>
    </submittedName>
</protein>
<dbReference type="EMBL" id="JAKKPZ010000839">
    <property type="protein sequence ID" value="KAI1692012.1"/>
    <property type="molecule type" value="Genomic_DNA"/>
</dbReference>
<evidence type="ECO:0000313" key="2">
    <source>
        <dbReference type="Proteomes" id="UP001201812"/>
    </source>
</evidence>